<accession>Q7V1Z2</accession>
<dbReference type="EMBL" id="BX548174">
    <property type="protein sequence ID" value="CAE19161.1"/>
    <property type="molecule type" value="Genomic_DNA"/>
</dbReference>
<reference evidence="2 3" key="1">
    <citation type="journal article" date="2003" name="Nature">
        <title>Genome divergence in two Prochlorococcus ecotypes reflects oceanic niche differentiation.</title>
        <authorList>
            <person name="Rocap G."/>
            <person name="Larimer F.W."/>
            <person name="Lamerdin J.E."/>
            <person name="Malfatti S."/>
            <person name="Chain P."/>
            <person name="Ahlgren N.A."/>
            <person name="Arellano A."/>
            <person name="Coleman M."/>
            <person name="Hauser L."/>
            <person name="Hess W.R."/>
            <person name="Johnson Z.I."/>
            <person name="Land M.L."/>
            <person name="Lindell D."/>
            <person name="Post A.F."/>
            <person name="Regala W."/>
            <person name="Shah M."/>
            <person name="Shaw S.L."/>
            <person name="Steglich C."/>
            <person name="Sullivan M.B."/>
            <person name="Ting C.S."/>
            <person name="Tolonen A."/>
            <person name="Webb E.A."/>
            <person name="Zinser E.R."/>
            <person name="Chisholm S.W."/>
        </authorList>
    </citation>
    <scope>NUCLEOTIDE SEQUENCE [LARGE SCALE GENOMIC DNA]</scope>
    <source>
        <strain evidence="3">CCMP1986 / NIES-2087 / MED4</strain>
    </source>
</reference>
<keyword evidence="1" id="KW-0812">Transmembrane</keyword>
<organism evidence="2 3">
    <name type="scientific">Prochlorococcus marinus subsp. pastoris (strain CCMP1986 / NIES-2087 / MED4)</name>
    <dbReference type="NCBI Taxonomy" id="59919"/>
    <lineage>
        <taxon>Bacteria</taxon>
        <taxon>Bacillati</taxon>
        <taxon>Cyanobacteriota</taxon>
        <taxon>Cyanophyceae</taxon>
        <taxon>Synechococcales</taxon>
        <taxon>Prochlorococcaceae</taxon>
        <taxon>Prochlorococcus</taxon>
    </lineage>
</organism>
<proteinExistence type="predicted"/>
<evidence type="ECO:0000256" key="1">
    <source>
        <dbReference type="SAM" id="Phobius"/>
    </source>
</evidence>
<dbReference type="HOGENOM" id="CLU_158616_0_0_3"/>
<dbReference type="AlphaFoldDB" id="Q7V1Z2"/>
<keyword evidence="1" id="KW-1133">Transmembrane helix</keyword>
<keyword evidence="1" id="KW-0472">Membrane</keyword>
<feature type="transmembrane region" description="Helical" evidence="1">
    <location>
        <begin position="55"/>
        <end position="75"/>
    </location>
</feature>
<feature type="transmembrane region" description="Helical" evidence="1">
    <location>
        <begin position="81"/>
        <end position="97"/>
    </location>
</feature>
<name>Q7V1Z2_PROMP</name>
<dbReference type="Proteomes" id="UP000001026">
    <property type="component" value="Chromosome"/>
</dbReference>
<evidence type="ECO:0000313" key="3">
    <source>
        <dbReference type="Proteomes" id="UP000001026"/>
    </source>
</evidence>
<evidence type="ECO:0000313" key="2">
    <source>
        <dbReference type="EMBL" id="CAE19161.1"/>
    </source>
</evidence>
<dbReference type="OrthoDB" id="541081at2"/>
<dbReference type="KEGG" id="pmm:PMM0702"/>
<dbReference type="STRING" id="59919.PMM0702"/>
<sequence>MNRKSNNSNPTGNLDYDKILEEEIINSYENKFEANSNINNKNKRFYRLKRTPLEVINRLFFFFFVGSFIFSFFLAYSENKVWFIIYLISAFSCIFYTPNRKALKELIAAWPNIEDLIKGRSLWRKDNK</sequence>
<dbReference type="RefSeq" id="WP_011132336.1">
    <property type="nucleotide sequence ID" value="NC_005072.1"/>
</dbReference>
<gene>
    <name evidence="2" type="ordered locus">PMM0702</name>
</gene>
<dbReference type="eggNOG" id="ENOG50303N0">
    <property type="taxonomic scope" value="Bacteria"/>
</dbReference>
<protein>
    <submittedName>
        <fullName evidence="2">Possible DUP family</fullName>
    </submittedName>
</protein>